<reference evidence="4" key="1">
    <citation type="submission" date="2021-06" db="EMBL/GenBank/DDBJ databases">
        <title>Parelaphostrongylus tenuis whole genome reference sequence.</title>
        <authorList>
            <person name="Garwood T.J."/>
            <person name="Larsen P.A."/>
            <person name="Fountain-Jones N.M."/>
            <person name="Garbe J.R."/>
            <person name="Macchietto M.G."/>
            <person name="Kania S.A."/>
            <person name="Gerhold R.W."/>
            <person name="Richards J.E."/>
            <person name="Wolf T.M."/>
        </authorList>
    </citation>
    <scope>NUCLEOTIDE SEQUENCE</scope>
    <source>
        <strain evidence="4">MNPRO001-30</strain>
        <tissue evidence="4">Meninges</tissue>
    </source>
</reference>
<proteinExistence type="predicted"/>
<evidence type="ECO:0000259" key="3">
    <source>
        <dbReference type="PROSITE" id="PS50157"/>
    </source>
</evidence>
<dbReference type="InterPro" id="IPR036236">
    <property type="entry name" value="Znf_C2H2_sf"/>
</dbReference>
<feature type="compositionally biased region" description="Polar residues" evidence="2">
    <location>
        <begin position="14"/>
        <end position="29"/>
    </location>
</feature>
<dbReference type="EMBL" id="JAHQIW010003575">
    <property type="protein sequence ID" value="KAJ1359214.1"/>
    <property type="molecule type" value="Genomic_DNA"/>
</dbReference>
<protein>
    <recommendedName>
        <fullName evidence="3">C2H2-type domain-containing protein</fullName>
    </recommendedName>
</protein>
<feature type="region of interest" description="Disordered" evidence="2">
    <location>
        <begin position="93"/>
        <end position="117"/>
    </location>
</feature>
<dbReference type="AlphaFoldDB" id="A0AAD5QRT4"/>
<keyword evidence="1" id="KW-0862">Zinc</keyword>
<sequence>MDGGQGLESPVSALESNYTASSDSQKQSSLEMKTVYCDDCDKPFASKHKLRKHIAVHHLDYLHTFVRLTQTVDQYEACGDSFLRQRKLRKYSETHSSNTQLPVNAVDIQRIERPEKA</sequence>
<name>A0AAD5QRT4_PARTN</name>
<keyword evidence="1" id="KW-0479">Metal-binding</keyword>
<dbReference type="PROSITE" id="PS50157">
    <property type="entry name" value="ZINC_FINGER_C2H2_2"/>
    <property type="match status" value="1"/>
</dbReference>
<dbReference type="InterPro" id="IPR013087">
    <property type="entry name" value="Znf_C2H2_type"/>
</dbReference>
<keyword evidence="5" id="KW-1185">Reference proteome</keyword>
<feature type="region of interest" description="Disordered" evidence="2">
    <location>
        <begin position="1"/>
        <end position="29"/>
    </location>
</feature>
<dbReference type="Proteomes" id="UP001196413">
    <property type="component" value="Unassembled WGS sequence"/>
</dbReference>
<accession>A0AAD5QRT4</accession>
<feature type="domain" description="C2H2-type" evidence="3">
    <location>
        <begin position="35"/>
        <end position="57"/>
    </location>
</feature>
<dbReference type="Gene3D" id="3.30.160.60">
    <property type="entry name" value="Classic Zinc Finger"/>
    <property type="match status" value="1"/>
</dbReference>
<dbReference type="SUPFAM" id="SSF57667">
    <property type="entry name" value="beta-beta-alpha zinc fingers"/>
    <property type="match status" value="1"/>
</dbReference>
<evidence type="ECO:0000256" key="2">
    <source>
        <dbReference type="SAM" id="MobiDB-lite"/>
    </source>
</evidence>
<dbReference type="Pfam" id="PF13894">
    <property type="entry name" value="zf-C2H2_4"/>
    <property type="match status" value="1"/>
</dbReference>
<dbReference type="GO" id="GO:0008270">
    <property type="term" value="F:zinc ion binding"/>
    <property type="evidence" value="ECO:0007669"/>
    <property type="project" value="UniProtKB-KW"/>
</dbReference>
<organism evidence="4 5">
    <name type="scientific">Parelaphostrongylus tenuis</name>
    <name type="common">Meningeal worm</name>
    <dbReference type="NCBI Taxonomy" id="148309"/>
    <lineage>
        <taxon>Eukaryota</taxon>
        <taxon>Metazoa</taxon>
        <taxon>Ecdysozoa</taxon>
        <taxon>Nematoda</taxon>
        <taxon>Chromadorea</taxon>
        <taxon>Rhabditida</taxon>
        <taxon>Rhabditina</taxon>
        <taxon>Rhabditomorpha</taxon>
        <taxon>Strongyloidea</taxon>
        <taxon>Metastrongylidae</taxon>
        <taxon>Parelaphostrongylus</taxon>
    </lineage>
</organism>
<evidence type="ECO:0000256" key="1">
    <source>
        <dbReference type="PROSITE-ProRule" id="PRU00042"/>
    </source>
</evidence>
<evidence type="ECO:0000313" key="5">
    <source>
        <dbReference type="Proteomes" id="UP001196413"/>
    </source>
</evidence>
<keyword evidence="1" id="KW-0863">Zinc-finger</keyword>
<evidence type="ECO:0000313" key="4">
    <source>
        <dbReference type="EMBL" id="KAJ1359214.1"/>
    </source>
</evidence>
<gene>
    <name evidence="4" type="ORF">KIN20_017900</name>
</gene>
<comment type="caution">
    <text evidence="4">The sequence shown here is derived from an EMBL/GenBank/DDBJ whole genome shotgun (WGS) entry which is preliminary data.</text>
</comment>